<feature type="coiled-coil region" evidence="12">
    <location>
        <begin position="1007"/>
        <end position="1044"/>
    </location>
</feature>
<evidence type="ECO:0000256" key="3">
    <source>
        <dbReference type="ARBA" id="ARBA00022618"/>
    </source>
</evidence>
<evidence type="ECO:0000256" key="11">
    <source>
        <dbReference type="PIRNR" id="PIRNR005719"/>
    </source>
</evidence>
<dbReference type="PANTHER" id="PTHR18937:SF172">
    <property type="entry name" value="STRUCTURAL MAINTENANCE OF CHROMOSOMES PROTEIN"/>
    <property type="match status" value="1"/>
</dbReference>
<gene>
    <name evidence="15" type="primary">smc4</name>
    <name evidence="15" type="ORF">Anas_09710</name>
</gene>
<keyword evidence="7 12" id="KW-0175">Coiled coil</keyword>
<dbReference type="GO" id="GO:0016887">
    <property type="term" value="F:ATP hydrolysis activity"/>
    <property type="evidence" value="ECO:0007669"/>
    <property type="project" value="InterPro"/>
</dbReference>
<dbReference type="InterPro" id="IPR036277">
    <property type="entry name" value="SMC_hinge_sf"/>
</dbReference>
<dbReference type="Proteomes" id="UP000326759">
    <property type="component" value="Unassembled WGS sequence"/>
</dbReference>
<keyword evidence="5" id="KW-0498">Mitosis</keyword>
<keyword evidence="6" id="KW-0067">ATP-binding</keyword>
<evidence type="ECO:0000259" key="14">
    <source>
        <dbReference type="SMART" id="SM00968"/>
    </source>
</evidence>
<dbReference type="SMART" id="SM00968">
    <property type="entry name" value="SMC_hinge"/>
    <property type="match status" value="1"/>
</dbReference>
<feature type="coiled-coil region" evidence="12">
    <location>
        <begin position="334"/>
        <end position="502"/>
    </location>
</feature>
<organism evidence="15 16">
    <name type="scientific">Armadillidium nasatum</name>
    <dbReference type="NCBI Taxonomy" id="96803"/>
    <lineage>
        <taxon>Eukaryota</taxon>
        <taxon>Metazoa</taxon>
        <taxon>Ecdysozoa</taxon>
        <taxon>Arthropoda</taxon>
        <taxon>Crustacea</taxon>
        <taxon>Multicrustacea</taxon>
        <taxon>Malacostraca</taxon>
        <taxon>Eumalacostraca</taxon>
        <taxon>Peracarida</taxon>
        <taxon>Isopoda</taxon>
        <taxon>Oniscidea</taxon>
        <taxon>Crinocheta</taxon>
        <taxon>Armadillidiidae</taxon>
        <taxon>Armadillidium</taxon>
    </lineage>
</organism>
<dbReference type="GO" id="GO:0051301">
    <property type="term" value="P:cell division"/>
    <property type="evidence" value="ECO:0007669"/>
    <property type="project" value="UniProtKB-KW"/>
</dbReference>
<comment type="caution">
    <text evidence="15">The sequence shown here is derived from an EMBL/GenBank/DDBJ whole genome shotgun (WGS) entry which is preliminary data.</text>
</comment>
<evidence type="ECO:0000256" key="8">
    <source>
        <dbReference type="ARBA" id="ARBA00023067"/>
    </source>
</evidence>
<feature type="region of interest" description="Disordered" evidence="13">
    <location>
        <begin position="26"/>
        <end position="64"/>
    </location>
</feature>
<evidence type="ECO:0000256" key="2">
    <source>
        <dbReference type="ARBA" id="ARBA00006005"/>
    </source>
</evidence>
<dbReference type="Pfam" id="PF02463">
    <property type="entry name" value="SMC_N"/>
    <property type="match status" value="1"/>
</dbReference>
<feature type="coiled-coil region" evidence="12">
    <location>
        <begin position="278"/>
        <end position="305"/>
    </location>
</feature>
<evidence type="ECO:0000256" key="9">
    <source>
        <dbReference type="ARBA" id="ARBA00023242"/>
    </source>
</evidence>
<feature type="compositionally biased region" description="Basic and acidic residues" evidence="13">
    <location>
        <begin position="41"/>
        <end position="53"/>
    </location>
</feature>
<keyword evidence="10" id="KW-0131">Cell cycle</keyword>
<dbReference type="OrthoDB" id="5575062at2759"/>
<comment type="similarity">
    <text evidence="2">Belongs to the SMC family. SMC4 subfamily.</text>
</comment>
<dbReference type="EMBL" id="SEYY01006859">
    <property type="protein sequence ID" value="KAB7502727.1"/>
    <property type="molecule type" value="Genomic_DNA"/>
</dbReference>
<dbReference type="InterPro" id="IPR024704">
    <property type="entry name" value="SMC"/>
</dbReference>
<feature type="compositionally biased region" description="Acidic residues" evidence="13">
    <location>
        <begin position="54"/>
        <end position="64"/>
    </location>
</feature>
<dbReference type="SUPFAM" id="SSF52540">
    <property type="entry name" value="P-loop containing nucleoside triphosphate hydrolases"/>
    <property type="match status" value="1"/>
</dbReference>
<dbReference type="Gene3D" id="3.40.50.300">
    <property type="entry name" value="P-loop containing nucleotide triphosphate hydrolases"/>
    <property type="match status" value="2"/>
</dbReference>
<dbReference type="GO" id="GO:0005524">
    <property type="term" value="F:ATP binding"/>
    <property type="evidence" value="ECO:0007669"/>
    <property type="project" value="UniProtKB-KW"/>
</dbReference>
<feature type="domain" description="SMC hinge" evidence="14">
    <location>
        <begin position="624"/>
        <end position="740"/>
    </location>
</feature>
<name>A0A5N5T8W3_9CRUS</name>
<dbReference type="GO" id="GO:0005634">
    <property type="term" value="C:nucleus"/>
    <property type="evidence" value="ECO:0007669"/>
    <property type="project" value="UniProtKB-SubCell"/>
</dbReference>
<keyword evidence="4" id="KW-0547">Nucleotide-binding</keyword>
<dbReference type="AlphaFoldDB" id="A0A5N5T8W3"/>
<evidence type="ECO:0000256" key="6">
    <source>
        <dbReference type="ARBA" id="ARBA00022840"/>
    </source>
</evidence>
<accession>A0A5N5T8W3</accession>
<evidence type="ECO:0000313" key="15">
    <source>
        <dbReference type="EMBL" id="KAB7502727.1"/>
    </source>
</evidence>
<dbReference type="PANTHER" id="PTHR18937">
    <property type="entry name" value="STRUCTURAL MAINTENANCE OF CHROMOSOMES SMC FAMILY MEMBER"/>
    <property type="match status" value="1"/>
</dbReference>
<keyword evidence="3" id="KW-0132">Cell division</keyword>
<dbReference type="GO" id="GO:0000796">
    <property type="term" value="C:condensin complex"/>
    <property type="evidence" value="ECO:0007669"/>
    <property type="project" value="TreeGrafter"/>
</dbReference>
<dbReference type="FunFam" id="3.40.50.300:FF:000585">
    <property type="entry name" value="Structural maintenance of chromosomes 4"/>
    <property type="match status" value="1"/>
</dbReference>
<evidence type="ECO:0000256" key="13">
    <source>
        <dbReference type="SAM" id="MobiDB-lite"/>
    </source>
</evidence>
<evidence type="ECO:0000256" key="1">
    <source>
        <dbReference type="ARBA" id="ARBA00004123"/>
    </source>
</evidence>
<dbReference type="PIRSF" id="PIRSF005719">
    <property type="entry name" value="SMC"/>
    <property type="match status" value="1"/>
</dbReference>
<evidence type="ECO:0000256" key="4">
    <source>
        <dbReference type="ARBA" id="ARBA00022741"/>
    </source>
</evidence>
<dbReference type="FunFam" id="1.20.1060.20:FF:000003">
    <property type="entry name" value="Structural maintenance of chromosomes 4"/>
    <property type="match status" value="1"/>
</dbReference>
<protein>
    <recommendedName>
        <fullName evidence="11">Structural maintenance of chromosomes protein</fullName>
    </recommendedName>
</protein>
<evidence type="ECO:0000313" key="16">
    <source>
        <dbReference type="Proteomes" id="UP000326759"/>
    </source>
</evidence>
<dbReference type="SUPFAM" id="SSF75553">
    <property type="entry name" value="Smc hinge domain"/>
    <property type="match status" value="1"/>
</dbReference>
<keyword evidence="9 11" id="KW-0539">Nucleus</keyword>
<evidence type="ECO:0000256" key="10">
    <source>
        <dbReference type="ARBA" id="ARBA00023306"/>
    </source>
</evidence>
<keyword evidence="16" id="KW-1185">Reference proteome</keyword>
<dbReference type="FunFam" id="3.40.50.300:FF:000481">
    <property type="entry name" value="Structural maintenance of chromosomes 4"/>
    <property type="match status" value="1"/>
</dbReference>
<sequence length="1266" mass="144920">MSVFVRDNCFSIDFNFRCDLRGTMASKSRESNKRKSLGQKRKSEEVVREHVEEPENEMEVDDEEEEGGIRIGDIYLPPPPPPACTFDSTSPRLVITHIENEFFKSYAENQVLGPFHKNFTSIVGPNGSGKSNVIDSMLFVFGYRAQKIRSKKISVLIHNSETYPNVQSCTVVVHFQKIIDKGDSEFEEIPNSKFWVSRTAFKDNSSFYQINGKKCQFKAVAKLLRENGIDLDHNRFLILQGEVEQIALMKPKAQTEHDTGMLEYLEDIIGSSRFKDPIELLSKRVEELNELRGEKLNRVKLVEKEKDDLEEPKNEAVTYLKCENDVAKKQNILYQRYILDCSKAKEEAESKKKEVDDGMADIKKELSEMQVKKSKTEEELKEFQKGLETVGSSKEKYNESFKKLESEDSQVQEELKHKIKKRKQILTQLQNDKEKLSELEKVPAKNEKDIEECEKLREEFETTRHKEEASYHKAMESLNSETQQLQDEKAKYETQLIGLRKAVDEAKSILNIKQSELDIYLSTEKNEKKRYDQIKDSLNNVASLLTTRRKEVENLKKSIPDFERKVRESRSGLTNVTPKLSQLEEELKRNRIKLEETRSSMQSSRSRGRVLDAIMEQKASGNIKGIFGRLGDLGGIDSKYDVAASTAIGSLDNIVVDTVDTGQKCINFLKSNNIGIATFIALDKMERFRANTETTIQTPENVPRLFDLIKVKDNRAKTAFYFAIRDTLVANDIDQASRIAYSSRRPRVVTLNGELFEPSGTMSGGGRSVLRGRMGNTATVVDINPREIEQTESRVEELTVMVTEMRKQKASFEDCLQNSDRDINTMKMNMKKYEMEIEGALKQEKTLSEQLKEQEQVVKTSRPDAKRVAELEKAIASNVKSHEKASKAAGEVEAKVNEIHAEIMSITKGKMKGLKKKLDVAKDKVEKLNAEITRLQKAETESRVLALKEKKSGIEEEAAKILEQLKAATLPEIDPEELLQIDLKTFHYQLTVLQEKLAQTKPNLSVLQEYRKKEEVYLQRVSELEQITDKRNEQRKYHEDLRKQRLNEFMSGFTIISNKLKEMYQMITLGGDAELELVDSLDPFSEGIVFSVRPPKKSWKNITNLSGGEKTLSSLALVFALHYYKPTPLYVMDEIDAALDFKNVSIVGNYIKERTKNAQFIIISLRSQMFELADRLVGIYKTYNCTKSITINPAEYVIKKSEPEPTSQNPMNPSQKKTLHNTTKTVLGESYKNEYNDLSSPTIAFHRKFVLVTSESTCTTFIVKKY</sequence>
<evidence type="ECO:0000256" key="7">
    <source>
        <dbReference type="ARBA" id="ARBA00023054"/>
    </source>
</evidence>
<dbReference type="Pfam" id="PF06470">
    <property type="entry name" value="SMC_hinge"/>
    <property type="match status" value="1"/>
</dbReference>
<proteinExistence type="inferred from homology"/>
<evidence type="ECO:0000256" key="12">
    <source>
        <dbReference type="SAM" id="Coils"/>
    </source>
</evidence>
<dbReference type="Gene3D" id="3.30.70.1620">
    <property type="match status" value="1"/>
</dbReference>
<dbReference type="InterPro" id="IPR027417">
    <property type="entry name" value="P-loop_NTPase"/>
</dbReference>
<dbReference type="GO" id="GO:0007076">
    <property type="term" value="P:mitotic chromosome condensation"/>
    <property type="evidence" value="ECO:0007669"/>
    <property type="project" value="TreeGrafter"/>
</dbReference>
<feature type="coiled-coil region" evidence="12">
    <location>
        <begin position="788"/>
        <end position="857"/>
    </location>
</feature>
<dbReference type="Gene3D" id="1.20.1060.20">
    <property type="match status" value="1"/>
</dbReference>
<dbReference type="FunFam" id="3.30.70.1620:FF:000003">
    <property type="entry name" value="Structural maintenance of chromosomes 4"/>
    <property type="match status" value="1"/>
</dbReference>
<evidence type="ECO:0000256" key="5">
    <source>
        <dbReference type="ARBA" id="ARBA00022776"/>
    </source>
</evidence>
<feature type="coiled-coil region" evidence="12">
    <location>
        <begin position="911"/>
        <end position="964"/>
    </location>
</feature>
<keyword evidence="8" id="KW-0226">DNA condensation</keyword>
<dbReference type="InterPro" id="IPR003395">
    <property type="entry name" value="RecF/RecN/SMC_N"/>
</dbReference>
<reference evidence="15 16" key="1">
    <citation type="journal article" date="2019" name="PLoS Biol.">
        <title>Sex chromosomes control vertical transmission of feminizing Wolbachia symbionts in an isopod.</title>
        <authorList>
            <person name="Becking T."/>
            <person name="Chebbi M.A."/>
            <person name="Giraud I."/>
            <person name="Moumen B."/>
            <person name="Laverre T."/>
            <person name="Caubet Y."/>
            <person name="Peccoud J."/>
            <person name="Gilbert C."/>
            <person name="Cordaux R."/>
        </authorList>
    </citation>
    <scope>NUCLEOTIDE SEQUENCE [LARGE SCALE GENOMIC DNA]</scope>
    <source>
        <strain evidence="15">ANa2</strain>
        <tissue evidence="15">Whole body excluding digestive tract and cuticle</tissue>
    </source>
</reference>
<comment type="subcellular location">
    <subcellularLocation>
        <location evidence="1 11">Nucleus</location>
    </subcellularLocation>
</comment>
<dbReference type="InterPro" id="IPR010935">
    <property type="entry name" value="SMC_hinge"/>
</dbReference>